<feature type="region of interest" description="Disordered" evidence="1">
    <location>
        <begin position="288"/>
        <end position="319"/>
    </location>
</feature>
<feature type="region of interest" description="Disordered" evidence="1">
    <location>
        <begin position="136"/>
        <end position="234"/>
    </location>
</feature>
<keyword evidence="3" id="KW-1185">Reference proteome</keyword>
<dbReference type="VEuPathDB" id="TriTrypDB:LmjF.29.0980"/>
<dbReference type="InParanoid" id="E9ADV6"/>
<accession>E9ADV6</accession>
<dbReference type="VEuPathDB" id="TriTrypDB:LMJLV39_290016300"/>
<dbReference type="OMA" id="DAPRHEW"/>
<protein>
    <submittedName>
        <fullName evidence="2">Uncharacterized protein</fullName>
    </submittedName>
</protein>
<dbReference type="GeneID" id="12980959"/>
<dbReference type="Proteomes" id="UP000000542">
    <property type="component" value="Chromosome 29"/>
</dbReference>
<reference evidence="2 3" key="2">
    <citation type="journal article" date="2011" name="Genome Res.">
        <title>Chromosome and gene copy number variation allow major structural change between species and strains of Leishmania.</title>
        <authorList>
            <person name="Rogers M.B."/>
            <person name="Hilley J.D."/>
            <person name="Dickens N.J."/>
            <person name="Wilkes J."/>
            <person name="Bates P.A."/>
            <person name="Depledge D.P."/>
            <person name="Harris D."/>
            <person name="Her Y."/>
            <person name="Herzyk P."/>
            <person name="Imamura H."/>
            <person name="Otto T.D."/>
            <person name="Sanders M."/>
            <person name="Seeger K."/>
            <person name="Dujardin J.C."/>
            <person name="Berriman M."/>
            <person name="Smith D.F."/>
            <person name="Hertz-Fowler C."/>
            <person name="Mottram J.C."/>
        </authorList>
    </citation>
    <scope>NUCLEOTIDE SEQUENCE [LARGE SCALE GENOMIC DNA]</scope>
    <source>
        <strain evidence="3">MHOM/IL/81/Friedlin</strain>
    </source>
</reference>
<organism evidence="2 3">
    <name type="scientific">Leishmania major</name>
    <dbReference type="NCBI Taxonomy" id="5664"/>
    <lineage>
        <taxon>Eukaryota</taxon>
        <taxon>Discoba</taxon>
        <taxon>Euglenozoa</taxon>
        <taxon>Kinetoplastea</taxon>
        <taxon>Metakinetoplastina</taxon>
        <taxon>Trypanosomatida</taxon>
        <taxon>Trypanosomatidae</taxon>
        <taxon>Leishmaniinae</taxon>
        <taxon>Leishmania</taxon>
    </lineage>
</organism>
<dbReference type="VEuPathDB" id="TriTrypDB:LMJSD75_290016300"/>
<feature type="compositionally biased region" description="Basic and acidic residues" evidence="1">
    <location>
        <begin position="186"/>
        <end position="195"/>
    </location>
</feature>
<feature type="compositionally biased region" description="Basic and acidic residues" evidence="1">
    <location>
        <begin position="156"/>
        <end position="175"/>
    </location>
</feature>
<dbReference type="KEGG" id="lma:LMJF_29_0980"/>
<dbReference type="RefSeq" id="XP_003722178.1">
    <property type="nucleotide sequence ID" value="XM_003722130.1"/>
</dbReference>
<proteinExistence type="predicted"/>
<evidence type="ECO:0000313" key="3">
    <source>
        <dbReference type="Proteomes" id="UP000000542"/>
    </source>
</evidence>
<name>E9ADV6_LEIMA</name>
<feature type="compositionally biased region" description="Basic and acidic residues" evidence="1">
    <location>
        <begin position="295"/>
        <end position="307"/>
    </location>
</feature>
<feature type="region of interest" description="Disordered" evidence="1">
    <location>
        <begin position="379"/>
        <end position="443"/>
    </location>
</feature>
<dbReference type="HOGENOM" id="CLU_500091_0_0_1"/>
<dbReference type="EMBL" id="FR796425">
    <property type="protein sequence ID" value="CBZ12435.1"/>
    <property type="molecule type" value="Genomic_DNA"/>
</dbReference>
<dbReference type="VEuPathDB" id="TriTrypDB:LMJFC_290017100"/>
<gene>
    <name evidence="2" type="ORF">LMJF_29_0980</name>
</gene>
<feature type="compositionally biased region" description="Polar residues" evidence="1">
    <location>
        <begin position="141"/>
        <end position="154"/>
    </location>
</feature>
<dbReference type="eggNOG" id="ENOG502SKRR">
    <property type="taxonomic scope" value="Eukaryota"/>
</dbReference>
<evidence type="ECO:0000313" key="2">
    <source>
        <dbReference type="EMBL" id="CBZ12435.1"/>
    </source>
</evidence>
<dbReference type="AlphaFoldDB" id="E9ADV6"/>
<evidence type="ECO:0000256" key="1">
    <source>
        <dbReference type="SAM" id="MobiDB-lite"/>
    </source>
</evidence>
<sequence length="545" mass="58382">MRCSASTQQLLDELAARERRVLQQLRDLSGVKVSPIAPSRPCASLSMTPERLNAASTHPASSTPLPQLLPSPLATTEHEEYQVKTPSWCQQGSCHHDVHHPPRGTVGNLERDLQRLQYLLRHSSLTGTQAAIADAGDENGSEATNAQQSQQHLSMTHRDDGAAVAREKRTREARRPNLSASPVTPEVKRDRREMEAYYAPPPPLTPLPSHAEASLQHSGGGSTSPARCSAVLSMDDEPRDEAVALASDALAHFSHVAAGLVTSGVENPFRRANTTMFPGRCSAKTVGGLQASPYREPDDTVPREAHNRQGVTSAVVPSTGEWRRSPVRWFSSFAPTATSISKDAPRCEWREEGEEEVTMLCASALDTWAAHRSAHRVPHETASFDSASIATSPPPARTSRDSRPPVSPSRPGELSDIHATPHPALPSTNSPPRVPARSPSPFGETCQLAVSTAGLTFLTPTLDEDGAAQPFAATLRAQAATPQETLHSANGQHGCRVSVEPQTSCVASALPSGAMRTTSSTLKAFYARQSSAGALMTPSWEEATR</sequence>
<reference evidence="2 3" key="1">
    <citation type="journal article" date="2005" name="Science">
        <title>The genome of the kinetoplastid parasite, Leishmania major.</title>
        <authorList>
            <person name="Ivens A.C."/>
            <person name="Peacock C.S."/>
            <person name="Worthey E.A."/>
            <person name="Murphy L."/>
            <person name="Aggarwal G."/>
            <person name="Berriman M."/>
            <person name="Sisk E."/>
            <person name="Rajandream M.A."/>
            <person name="Adlem E."/>
            <person name="Aert R."/>
            <person name="Anupama A."/>
            <person name="Apostolou Z."/>
            <person name="Attipoe P."/>
            <person name="Bason N."/>
            <person name="Bauser C."/>
            <person name="Beck A."/>
            <person name="Beverley S.M."/>
            <person name="Bianchettin G."/>
            <person name="Borzym K."/>
            <person name="Bothe G."/>
            <person name="Bruschi C.V."/>
            <person name="Collins M."/>
            <person name="Cadag E."/>
            <person name="Ciarloni L."/>
            <person name="Clayton C."/>
            <person name="Coulson R.M."/>
            <person name="Cronin A."/>
            <person name="Cruz A.K."/>
            <person name="Davies R.M."/>
            <person name="De Gaudenzi J."/>
            <person name="Dobson D.E."/>
            <person name="Duesterhoeft A."/>
            <person name="Fazelina G."/>
            <person name="Fosker N."/>
            <person name="Frasch A.C."/>
            <person name="Fraser A."/>
            <person name="Fuchs M."/>
            <person name="Gabel C."/>
            <person name="Goble A."/>
            <person name="Goffeau A."/>
            <person name="Harris D."/>
            <person name="Hertz-Fowler C."/>
            <person name="Hilbert H."/>
            <person name="Horn D."/>
            <person name="Huang Y."/>
            <person name="Klages S."/>
            <person name="Knights A."/>
            <person name="Kube M."/>
            <person name="Larke N."/>
            <person name="Litvin L."/>
            <person name="Lord A."/>
            <person name="Louie T."/>
            <person name="Marra M."/>
            <person name="Masuy D."/>
            <person name="Matthews K."/>
            <person name="Michaeli S."/>
            <person name="Mottram J.C."/>
            <person name="Muller-Auer S."/>
            <person name="Munden H."/>
            <person name="Nelson S."/>
            <person name="Norbertczak H."/>
            <person name="Oliver K."/>
            <person name="O'neil S."/>
            <person name="Pentony M."/>
            <person name="Pohl T.M."/>
            <person name="Price C."/>
            <person name="Purnelle B."/>
            <person name="Quail M.A."/>
            <person name="Rabbinowitsch E."/>
            <person name="Reinhardt R."/>
            <person name="Rieger M."/>
            <person name="Rinta J."/>
            <person name="Robben J."/>
            <person name="Robertson L."/>
            <person name="Ruiz J.C."/>
            <person name="Rutter S."/>
            <person name="Saunders D."/>
            <person name="Schafer M."/>
            <person name="Schein J."/>
            <person name="Schwartz D.C."/>
            <person name="Seeger K."/>
            <person name="Seyler A."/>
            <person name="Sharp S."/>
            <person name="Shin H."/>
            <person name="Sivam D."/>
            <person name="Squares R."/>
            <person name="Squares S."/>
            <person name="Tosato V."/>
            <person name="Vogt C."/>
            <person name="Volckaert G."/>
            <person name="Wambutt R."/>
            <person name="Warren T."/>
            <person name="Wedler H."/>
            <person name="Woodward J."/>
            <person name="Zhou S."/>
            <person name="Zimmermann W."/>
            <person name="Smith D.F."/>
            <person name="Blackwell J.M."/>
            <person name="Stuart K.D."/>
            <person name="Barrell B."/>
            <person name="Myler P.J."/>
        </authorList>
    </citation>
    <scope>NUCLEOTIDE SEQUENCE [LARGE SCALE GENOMIC DNA]</scope>
    <source>
        <strain evidence="3">MHOM/IL/81/Friedlin</strain>
    </source>
</reference>